<keyword evidence="3" id="KW-1185">Reference proteome</keyword>
<name>A0A4Z2IXB4_9TELE</name>
<sequence length="455" mass="49612">MHCMNSSIIMRRYSIIPMKAIRVVIVTADKGMEEESCPVAAERRLSAPVSSATPAEPSLRRRDMPRDNICLPLGEAEGKRLGGAGCAARLRVSQPAVTATLLGTIWKMERHAALGLKNTNKQGMLADRDRAAAERDSLPLISGSPAYRKRLGVATVYDFNCSEKLGEMWPAIKWLSTRHAESHFLSMTYISKDYASVKYAKAEGSGEGAGQVLREPPWDTKQALLPADARLRGREKLALQMLSIRHRVELIYFAAGMGYDSSTPCSAKFSLLCVIGIRPTSLTIHHVEVDGCQKISDFAKIKSRCNCKFIFASANDIHVDMVMVCAGKSLGSKLPPSTFHITYHGTARGIDLVAEGEVDQCVGAQVCVRGVKLSNRCPHGGVLRHGDLHLTVLEDGTVVIDIGNGDLEDGGAGLGRVATILYLYLHHKGVLLLAIQVLLNDKLRPLVPFRSLYDV</sequence>
<evidence type="ECO:0000313" key="2">
    <source>
        <dbReference type="EMBL" id="TNN81932.1"/>
    </source>
</evidence>
<feature type="region of interest" description="Disordered" evidence="1">
    <location>
        <begin position="43"/>
        <end position="62"/>
    </location>
</feature>
<dbReference type="EMBL" id="SRLO01000043">
    <property type="protein sequence ID" value="TNN81932.1"/>
    <property type="molecule type" value="Genomic_DNA"/>
</dbReference>
<reference evidence="2 3" key="1">
    <citation type="submission" date="2019-03" db="EMBL/GenBank/DDBJ databases">
        <title>First draft genome of Liparis tanakae, snailfish: a comprehensive survey of snailfish specific genes.</title>
        <authorList>
            <person name="Kim W."/>
            <person name="Song I."/>
            <person name="Jeong J.-H."/>
            <person name="Kim D."/>
            <person name="Kim S."/>
            <person name="Ryu S."/>
            <person name="Song J.Y."/>
            <person name="Lee S.K."/>
        </authorList>
    </citation>
    <scope>NUCLEOTIDE SEQUENCE [LARGE SCALE GENOMIC DNA]</scope>
    <source>
        <tissue evidence="2">Muscle</tissue>
    </source>
</reference>
<proteinExistence type="predicted"/>
<gene>
    <name evidence="2" type="ORF">EYF80_007840</name>
</gene>
<evidence type="ECO:0000256" key="1">
    <source>
        <dbReference type="SAM" id="MobiDB-lite"/>
    </source>
</evidence>
<accession>A0A4Z2IXB4</accession>
<comment type="caution">
    <text evidence="2">The sequence shown here is derived from an EMBL/GenBank/DDBJ whole genome shotgun (WGS) entry which is preliminary data.</text>
</comment>
<organism evidence="2 3">
    <name type="scientific">Liparis tanakae</name>
    <name type="common">Tanaka's snailfish</name>
    <dbReference type="NCBI Taxonomy" id="230148"/>
    <lineage>
        <taxon>Eukaryota</taxon>
        <taxon>Metazoa</taxon>
        <taxon>Chordata</taxon>
        <taxon>Craniata</taxon>
        <taxon>Vertebrata</taxon>
        <taxon>Euteleostomi</taxon>
        <taxon>Actinopterygii</taxon>
        <taxon>Neopterygii</taxon>
        <taxon>Teleostei</taxon>
        <taxon>Neoteleostei</taxon>
        <taxon>Acanthomorphata</taxon>
        <taxon>Eupercaria</taxon>
        <taxon>Perciformes</taxon>
        <taxon>Cottioidei</taxon>
        <taxon>Cottales</taxon>
        <taxon>Liparidae</taxon>
        <taxon>Liparis</taxon>
    </lineage>
</organism>
<evidence type="ECO:0000313" key="3">
    <source>
        <dbReference type="Proteomes" id="UP000314294"/>
    </source>
</evidence>
<dbReference type="AlphaFoldDB" id="A0A4Z2IXB4"/>
<dbReference type="Proteomes" id="UP000314294">
    <property type="component" value="Unassembled WGS sequence"/>
</dbReference>
<protein>
    <submittedName>
        <fullName evidence="2">Uncharacterized protein</fullName>
    </submittedName>
</protein>